<keyword evidence="2" id="KW-1185">Reference proteome</keyword>
<organism evidence="1 2">
    <name type="scientific">Macrosiphum euphorbiae</name>
    <name type="common">potato aphid</name>
    <dbReference type="NCBI Taxonomy" id="13131"/>
    <lineage>
        <taxon>Eukaryota</taxon>
        <taxon>Metazoa</taxon>
        <taxon>Ecdysozoa</taxon>
        <taxon>Arthropoda</taxon>
        <taxon>Hexapoda</taxon>
        <taxon>Insecta</taxon>
        <taxon>Pterygota</taxon>
        <taxon>Neoptera</taxon>
        <taxon>Paraneoptera</taxon>
        <taxon>Hemiptera</taxon>
        <taxon>Sternorrhyncha</taxon>
        <taxon>Aphidomorpha</taxon>
        <taxon>Aphidoidea</taxon>
        <taxon>Aphididae</taxon>
        <taxon>Macrosiphini</taxon>
        <taxon>Macrosiphum</taxon>
    </lineage>
</organism>
<name>A0AAV0XXK4_9HEMI</name>
<reference evidence="1 2" key="1">
    <citation type="submission" date="2023-01" db="EMBL/GenBank/DDBJ databases">
        <authorList>
            <person name="Whitehead M."/>
        </authorList>
    </citation>
    <scope>NUCLEOTIDE SEQUENCE [LARGE SCALE GENOMIC DNA]</scope>
</reference>
<protein>
    <submittedName>
        <fullName evidence="1">Uncharacterized protein</fullName>
    </submittedName>
</protein>
<accession>A0AAV0XXK4</accession>
<evidence type="ECO:0000313" key="1">
    <source>
        <dbReference type="EMBL" id="CAI6373193.1"/>
    </source>
</evidence>
<sequence length="82" mass="9346">MGVCFVCDTKLYGERTRVCSSITTHSNVTYTEKIAELLGYDAVVIVTPADHMCKKCNSFLTFIDKTENDLKLSYNKKQTHEF</sequence>
<dbReference type="AlphaFoldDB" id="A0AAV0XXK4"/>
<proteinExistence type="predicted"/>
<gene>
    <name evidence="1" type="ORF">MEUPH1_LOCUS26978</name>
</gene>
<dbReference type="EMBL" id="CARXXK010001085">
    <property type="protein sequence ID" value="CAI6373193.1"/>
    <property type="molecule type" value="Genomic_DNA"/>
</dbReference>
<evidence type="ECO:0000313" key="2">
    <source>
        <dbReference type="Proteomes" id="UP001160148"/>
    </source>
</evidence>
<dbReference type="Proteomes" id="UP001160148">
    <property type="component" value="Unassembled WGS sequence"/>
</dbReference>
<comment type="caution">
    <text evidence="1">The sequence shown here is derived from an EMBL/GenBank/DDBJ whole genome shotgun (WGS) entry which is preliminary data.</text>
</comment>